<dbReference type="AlphaFoldDB" id="A0A5J4RBK5"/>
<comment type="caution">
    <text evidence="1">The sequence shown here is derived from an EMBL/GenBank/DDBJ whole genome shotgun (WGS) entry which is preliminary data.</text>
</comment>
<accession>A0A5J4RBK5</accession>
<evidence type="ECO:0000313" key="1">
    <source>
        <dbReference type="EMBL" id="KAA6330113.1"/>
    </source>
</evidence>
<reference evidence="1" key="1">
    <citation type="submission" date="2019-03" db="EMBL/GenBank/DDBJ databases">
        <title>Single cell metagenomics reveals metabolic interactions within the superorganism composed of flagellate Streblomastix strix and complex community of Bacteroidetes bacteria on its surface.</title>
        <authorList>
            <person name="Treitli S.C."/>
            <person name="Kolisko M."/>
            <person name="Husnik F."/>
            <person name="Keeling P."/>
            <person name="Hampl V."/>
        </authorList>
    </citation>
    <scope>NUCLEOTIDE SEQUENCE</scope>
    <source>
        <strain evidence="1">STM</strain>
    </source>
</reference>
<sequence>MLKRIYEDTYTGLIAFIYKYETVTNEQGEETHIQMIEDIYWACKGNCDRKIDDSITMAQHKYTTSWEDIDDLVIPAHFIKWILAVMNCIESGMDKYTPEAYKKLKYFIMAISQKVMREMTEKEKERLISLLEIDSLGF</sequence>
<dbReference type="EMBL" id="SNRY01001547">
    <property type="protein sequence ID" value="KAA6330113.1"/>
    <property type="molecule type" value="Genomic_DNA"/>
</dbReference>
<gene>
    <name evidence="1" type="ORF">EZS27_021142</name>
</gene>
<organism evidence="1">
    <name type="scientific">termite gut metagenome</name>
    <dbReference type="NCBI Taxonomy" id="433724"/>
    <lineage>
        <taxon>unclassified sequences</taxon>
        <taxon>metagenomes</taxon>
        <taxon>organismal metagenomes</taxon>
    </lineage>
</organism>
<name>A0A5J4RBK5_9ZZZZ</name>
<proteinExistence type="predicted"/>
<protein>
    <submittedName>
        <fullName evidence="1">Uncharacterized protein</fullName>
    </submittedName>
</protein>